<keyword evidence="1" id="KW-0808">Transferase</keyword>
<dbReference type="OrthoDB" id="271273at2759"/>
<dbReference type="Pfam" id="PF00632">
    <property type="entry name" value="HECT"/>
    <property type="match status" value="1"/>
</dbReference>
<dbReference type="GO" id="GO:0061630">
    <property type="term" value="F:ubiquitin protein ligase activity"/>
    <property type="evidence" value="ECO:0007669"/>
    <property type="project" value="InterPro"/>
</dbReference>
<dbReference type="InterPro" id="IPR045322">
    <property type="entry name" value="HECTD1/TRIP12-like"/>
</dbReference>
<proteinExistence type="predicted"/>
<feature type="compositionally biased region" description="Polar residues" evidence="4">
    <location>
        <begin position="93"/>
        <end position="122"/>
    </location>
</feature>
<organism evidence="6">
    <name type="scientific">Cladocopium goreaui</name>
    <dbReference type="NCBI Taxonomy" id="2562237"/>
    <lineage>
        <taxon>Eukaryota</taxon>
        <taxon>Sar</taxon>
        <taxon>Alveolata</taxon>
        <taxon>Dinophyceae</taxon>
        <taxon>Suessiales</taxon>
        <taxon>Symbiodiniaceae</taxon>
        <taxon>Cladocopium</taxon>
    </lineage>
</organism>
<feature type="compositionally biased region" description="Polar residues" evidence="4">
    <location>
        <begin position="131"/>
        <end position="155"/>
    </location>
</feature>
<evidence type="ECO:0000256" key="4">
    <source>
        <dbReference type="SAM" id="MobiDB-lite"/>
    </source>
</evidence>
<feature type="non-terminal residue" evidence="6">
    <location>
        <position position="1"/>
    </location>
</feature>
<dbReference type="Proteomes" id="UP001152797">
    <property type="component" value="Unassembled WGS sequence"/>
</dbReference>
<dbReference type="Gene3D" id="3.90.1750.10">
    <property type="entry name" value="Hect, E3 ligase catalytic domains"/>
    <property type="match status" value="1"/>
</dbReference>
<dbReference type="SUPFAM" id="SSF56204">
    <property type="entry name" value="Hect, E3 ligase catalytic domain"/>
    <property type="match status" value="1"/>
</dbReference>
<protein>
    <recommendedName>
        <fullName evidence="5">HECT domain-containing protein</fullName>
    </recommendedName>
</protein>
<gene>
    <name evidence="6" type="ORF">C1SCF055_LOCUS23747</name>
</gene>
<evidence type="ECO:0000313" key="6">
    <source>
        <dbReference type="EMBL" id="CAI3997360.1"/>
    </source>
</evidence>
<dbReference type="PANTHER" id="PTHR45670">
    <property type="entry name" value="E3 UBIQUITIN-PROTEIN LIGASE TRIP12"/>
    <property type="match status" value="1"/>
</dbReference>
<evidence type="ECO:0000259" key="5">
    <source>
        <dbReference type="PROSITE" id="PS50237"/>
    </source>
</evidence>
<comment type="caution">
    <text evidence="3">Lacks conserved residue(s) required for the propagation of feature annotation.</text>
</comment>
<dbReference type="PANTHER" id="PTHR45670:SF1">
    <property type="entry name" value="E3 UBIQUITIN-PROTEIN LIGASE HECTD1"/>
    <property type="match status" value="1"/>
</dbReference>
<evidence type="ECO:0000313" key="8">
    <source>
        <dbReference type="Proteomes" id="UP001152797"/>
    </source>
</evidence>
<evidence type="ECO:0000256" key="1">
    <source>
        <dbReference type="ARBA" id="ARBA00022679"/>
    </source>
</evidence>
<sequence length="784" mass="87689">WSIFEEVILACLETAAAACFRWRQRSPAAAQQQQPSSSQTSSSQRAAKQQPSSKQPSSTGREQPRRARSSQRAANEQPTSSQRAANEQKVAGATQQQTSISQRAANEQPTSSQAEAKQQPTTGGEEHKGQPRSSQGTAKAQGAPSSSRQAASQNLGDPRGVWRSTGLETHWFRDPLGSPAPAPPVHSSSTASMPGVTSLRLVRQCSHCVQNAQFTIHLMEIMQSTCWKFHKTRVLTECCRVQCRRQISVLDRDLYGEPLPARGSPARVVVTLPVLFSDLFCGFRRHAEYALTSLARWFGDPPGSGLIGDPREIRWLGDPLVWRSTGLARWFGDPPGSGLIGDPNAGVGIHWFGDPLAGHAAVDVEMGRVKDVVVALEMMAKMTRIGNARQYCPSILCIDMSMALQDCDSNREIPLRVEDNGVSSHYMLSRRGLLIRPLPEGPLRDAACAQFKFLGWLMGHALVDGCILPMPLTEEFFALLLGHKLNAKSLPHPGDGLAGEVLGTLVDFPQHVPGQQKWALDDYLKFMGVSYLETGLGGTALCPDGDNIPVTVDNVDDFLEQVTTFWFDTGVRAQDDRLANKELKRPAQTTQVLQLIALAAALSVSKAEEGEKTDADGSFSFEIIVIYTLLVIFLTLVAQRLYWMLQYGEPNSSYDGVFFELNLEVTPMMLWRKMSHLEEIALNLWWKKVPLPREEKIQDMSLRNQLNIMKPSEERLNRKSDWYERRLLKLFQVTLVSDLFNLKLCDAETQRRHYQNFPLRSQKRSRVHLLRRERLHLRRLHLQL</sequence>
<dbReference type="EMBL" id="CAMXCT030002326">
    <property type="protein sequence ID" value="CAL4784672.1"/>
    <property type="molecule type" value="Genomic_DNA"/>
</dbReference>
<dbReference type="AlphaFoldDB" id="A0A9P1CTU1"/>
<dbReference type="Gene3D" id="3.30.2160.10">
    <property type="entry name" value="Hect, E3 ligase catalytic domain"/>
    <property type="match status" value="1"/>
</dbReference>
<reference evidence="7" key="2">
    <citation type="submission" date="2024-04" db="EMBL/GenBank/DDBJ databases">
        <authorList>
            <person name="Chen Y."/>
            <person name="Shah S."/>
            <person name="Dougan E. K."/>
            <person name="Thang M."/>
            <person name="Chan C."/>
        </authorList>
    </citation>
    <scope>NUCLEOTIDE SEQUENCE [LARGE SCALE GENOMIC DNA]</scope>
</reference>
<dbReference type="InterPro" id="IPR000569">
    <property type="entry name" value="HECT_dom"/>
</dbReference>
<evidence type="ECO:0000256" key="2">
    <source>
        <dbReference type="ARBA" id="ARBA00022786"/>
    </source>
</evidence>
<feature type="non-terminal residue" evidence="6">
    <location>
        <position position="784"/>
    </location>
</feature>
<evidence type="ECO:0000313" key="7">
    <source>
        <dbReference type="EMBL" id="CAL1150735.1"/>
    </source>
</evidence>
<keyword evidence="2 3" id="KW-0833">Ubl conjugation pathway</keyword>
<dbReference type="EMBL" id="CAMXCT020002326">
    <property type="protein sequence ID" value="CAL1150735.1"/>
    <property type="molecule type" value="Genomic_DNA"/>
</dbReference>
<dbReference type="InterPro" id="IPR035983">
    <property type="entry name" value="Hect_E3_ubiquitin_ligase"/>
</dbReference>
<feature type="domain" description="HECT" evidence="5">
    <location>
        <begin position="419"/>
        <end position="574"/>
    </location>
</feature>
<name>A0A9P1CTU1_9DINO</name>
<feature type="region of interest" description="Disordered" evidence="4">
    <location>
        <begin position="26"/>
        <end position="193"/>
    </location>
</feature>
<comment type="caution">
    <text evidence="6">The sequence shown here is derived from an EMBL/GenBank/DDBJ whole genome shotgun (WGS) entry which is preliminary data.</text>
</comment>
<keyword evidence="8" id="KW-1185">Reference proteome</keyword>
<feature type="compositionally biased region" description="Low complexity" evidence="4">
    <location>
        <begin position="26"/>
        <end position="58"/>
    </location>
</feature>
<dbReference type="GO" id="GO:0043161">
    <property type="term" value="P:proteasome-mediated ubiquitin-dependent protein catabolic process"/>
    <property type="evidence" value="ECO:0007669"/>
    <property type="project" value="TreeGrafter"/>
</dbReference>
<dbReference type="GO" id="GO:0000209">
    <property type="term" value="P:protein polyubiquitination"/>
    <property type="evidence" value="ECO:0007669"/>
    <property type="project" value="TreeGrafter"/>
</dbReference>
<dbReference type="EMBL" id="CAMXCT010002326">
    <property type="protein sequence ID" value="CAI3997360.1"/>
    <property type="molecule type" value="Genomic_DNA"/>
</dbReference>
<reference evidence="6" key="1">
    <citation type="submission" date="2022-10" db="EMBL/GenBank/DDBJ databases">
        <authorList>
            <person name="Chen Y."/>
            <person name="Dougan E. K."/>
            <person name="Chan C."/>
            <person name="Rhodes N."/>
            <person name="Thang M."/>
        </authorList>
    </citation>
    <scope>NUCLEOTIDE SEQUENCE</scope>
</reference>
<evidence type="ECO:0000256" key="3">
    <source>
        <dbReference type="PROSITE-ProRule" id="PRU00104"/>
    </source>
</evidence>
<dbReference type="PROSITE" id="PS50237">
    <property type="entry name" value="HECT"/>
    <property type="match status" value="1"/>
</dbReference>
<accession>A0A9P1CTU1</accession>